<proteinExistence type="inferred from homology"/>
<comment type="subcellular location">
    <subcellularLocation>
        <location evidence="1">Cytoplasm</location>
    </subcellularLocation>
</comment>
<accession>A0A663LX35</accession>
<evidence type="ECO:0000256" key="1">
    <source>
        <dbReference type="ARBA" id="ARBA00004496"/>
    </source>
</evidence>
<keyword evidence="7" id="KW-1185">Reference proteome</keyword>
<dbReference type="PANTHER" id="PTHR46495:SF1">
    <property type="entry name" value="DUAL SPECIFICITY PHOSPHATASE 21"/>
    <property type="match status" value="1"/>
</dbReference>
<dbReference type="InterPro" id="IPR020420">
    <property type="entry name" value="Atypical_DUSP_subfamB"/>
</dbReference>
<evidence type="ECO:0000256" key="5">
    <source>
        <dbReference type="ARBA" id="ARBA00048336"/>
    </source>
</evidence>
<dbReference type="GO" id="GO:0005737">
    <property type="term" value="C:cytoplasm"/>
    <property type="evidence" value="ECO:0007669"/>
    <property type="project" value="UniProtKB-SubCell"/>
</dbReference>
<evidence type="ECO:0000256" key="2">
    <source>
        <dbReference type="ARBA" id="ARBA00008601"/>
    </source>
</evidence>
<reference evidence="6" key="1">
    <citation type="submission" date="2025-08" db="UniProtKB">
        <authorList>
            <consortium name="Ensembl"/>
        </authorList>
    </citation>
    <scope>IDENTIFICATION</scope>
</reference>
<reference evidence="6" key="2">
    <citation type="submission" date="2025-09" db="UniProtKB">
        <authorList>
            <consortium name="Ensembl"/>
        </authorList>
    </citation>
    <scope>IDENTIFICATION</scope>
</reference>
<dbReference type="AlphaFoldDB" id="A0A663LX35"/>
<dbReference type="GO" id="GO:0017017">
    <property type="term" value="F:MAP kinase tyrosine/serine/threonine phosphatase activity"/>
    <property type="evidence" value="ECO:0007669"/>
    <property type="project" value="InterPro"/>
</dbReference>
<comment type="similarity">
    <text evidence="2">Belongs to the protein-tyrosine phosphatase family. Non-receptor class dual specificity subfamily.</text>
</comment>
<evidence type="ECO:0000256" key="4">
    <source>
        <dbReference type="ARBA" id="ARBA00047761"/>
    </source>
</evidence>
<evidence type="ECO:0000313" key="6">
    <source>
        <dbReference type="Ensembl" id="ENSACUP00000004116.1"/>
    </source>
</evidence>
<dbReference type="Ensembl" id="ENSACUT00000004388.1">
    <property type="protein sequence ID" value="ENSACUP00000004116.1"/>
    <property type="gene ID" value="ENSACUG00000002814.1"/>
</dbReference>
<dbReference type="GO" id="GO:0004725">
    <property type="term" value="F:protein tyrosine phosphatase activity"/>
    <property type="evidence" value="ECO:0007669"/>
    <property type="project" value="TreeGrafter"/>
</dbReference>
<evidence type="ECO:0000313" key="7">
    <source>
        <dbReference type="Proteomes" id="UP000472269"/>
    </source>
</evidence>
<protein>
    <submittedName>
        <fullName evidence="6">Dual specificity phosphatase 21</fullName>
    </submittedName>
</protein>
<dbReference type="OMA" id="THAWIEP"/>
<dbReference type="InterPro" id="IPR029021">
    <property type="entry name" value="Prot-tyrosine_phosphatase-like"/>
</dbReference>
<dbReference type="GO" id="GO:0004722">
    <property type="term" value="F:protein serine/threonine phosphatase activity"/>
    <property type="evidence" value="ECO:0007669"/>
    <property type="project" value="UniProtKB-EC"/>
</dbReference>
<name>A0A663LX35_ATHCN</name>
<comment type="catalytic activity">
    <reaction evidence="5">
        <text>O-phospho-L-threonyl-[protein] + H2O = L-threonyl-[protein] + phosphate</text>
        <dbReference type="Rhea" id="RHEA:47004"/>
        <dbReference type="Rhea" id="RHEA-COMP:11060"/>
        <dbReference type="Rhea" id="RHEA-COMP:11605"/>
        <dbReference type="ChEBI" id="CHEBI:15377"/>
        <dbReference type="ChEBI" id="CHEBI:30013"/>
        <dbReference type="ChEBI" id="CHEBI:43474"/>
        <dbReference type="ChEBI" id="CHEBI:61977"/>
        <dbReference type="EC" id="3.1.3.16"/>
    </reaction>
</comment>
<dbReference type="PANTHER" id="PTHR46495">
    <property type="entry name" value="DUAL SPECIFICITY PROTEIN PHOSPHATASE 21"/>
    <property type="match status" value="1"/>
</dbReference>
<sequence length="189" mass="20633">GGGSPSAFPRHIHQHPPGLAPAPRITSNLYPGDVVATNSHLLLFTHCISTIINISLEVANTLCPDVRYLHVPVMDGPTTRISSCFDSMAATIHGWGHVGSDAAALCCWGEQVPTICLADLQKNNSTSLAGTHAWIEPCHPILQPNNGFWQQLIYYEYKHFSINRLQKISSPLGLTPNVYENELGVMLLL</sequence>
<comment type="catalytic activity">
    <reaction evidence="4">
        <text>O-phospho-L-seryl-[protein] + H2O = L-seryl-[protein] + phosphate</text>
        <dbReference type="Rhea" id="RHEA:20629"/>
        <dbReference type="Rhea" id="RHEA-COMP:9863"/>
        <dbReference type="Rhea" id="RHEA-COMP:11604"/>
        <dbReference type="ChEBI" id="CHEBI:15377"/>
        <dbReference type="ChEBI" id="CHEBI:29999"/>
        <dbReference type="ChEBI" id="CHEBI:43474"/>
        <dbReference type="ChEBI" id="CHEBI:83421"/>
        <dbReference type="EC" id="3.1.3.16"/>
    </reaction>
</comment>
<dbReference type="SUPFAM" id="SSF52799">
    <property type="entry name" value="(Phosphotyrosine protein) phosphatases II"/>
    <property type="match status" value="1"/>
</dbReference>
<keyword evidence="3" id="KW-0963">Cytoplasm</keyword>
<dbReference type="PRINTS" id="PR01910">
    <property type="entry name" value="ADSPHPHTASEB"/>
</dbReference>
<organism evidence="6 7">
    <name type="scientific">Athene cunicularia</name>
    <name type="common">Burrowing owl</name>
    <name type="synonym">Speotyto cunicularia</name>
    <dbReference type="NCBI Taxonomy" id="194338"/>
    <lineage>
        <taxon>Eukaryota</taxon>
        <taxon>Metazoa</taxon>
        <taxon>Chordata</taxon>
        <taxon>Craniata</taxon>
        <taxon>Vertebrata</taxon>
        <taxon>Euteleostomi</taxon>
        <taxon>Archelosauria</taxon>
        <taxon>Archosauria</taxon>
        <taxon>Dinosauria</taxon>
        <taxon>Saurischia</taxon>
        <taxon>Theropoda</taxon>
        <taxon>Coelurosauria</taxon>
        <taxon>Aves</taxon>
        <taxon>Neognathae</taxon>
        <taxon>Neoaves</taxon>
        <taxon>Telluraves</taxon>
        <taxon>Strigiformes</taxon>
        <taxon>Strigidae</taxon>
        <taxon>Athene</taxon>
    </lineage>
</organism>
<dbReference type="Proteomes" id="UP000472269">
    <property type="component" value="Unplaced"/>
</dbReference>
<evidence type="ECO:0000256" key="3">
    <source>
        <dbReference type="ARBA" id="ARBA00022490"/>
    </source>
</evidence>
<dbReference type="Gene3D" id="3.90.190.10">
    <property type="entry name" value="Protein tyrosine phosphatase superfamily"/>
    <property type="match status" value="1"/>
</dbReference>